<evidence type="ECO:0000256" key="1">
    <source>
        <dbReference type="SAM" id="Phobius"/>
    </source>
</evidence>
<keyword evidence="1" id="KW-1133">Transmembrane helix</keyword>
<comment type="caution">
    <text evidence="2">The sequence shown here is derived from an EMBL/GenBank/DDBJ whole genome shotgun (WGS) entry which is preliminary data.</text>
</comment>
<evidence type="ECO:0000313" key="2">
    <source>
        <dbReference type="EMBL" id="MEQ2425795.1"/>
    </source>
</evidence>
<keyword evidence="1" id="KW-0472">Membrane</keyword>
<keyword evidence="1" id="KW-0812">Transmembrane</keyword>
<sequence>MIVENEQDLGEAIDRGEETIEVKGKLAPRIKKIWFMDRFLWCLCLACLAVAIAALVAVPATGMMSAAVSLVSGTPAALLMGTPAAVTAVLTAAAGGGIATLKKLRNCYKLESAGAGCVVLHKKYKSMKKESRINCGRKEEF</sequence>
<organism evidence="2 3">
    <name type="scientific">Enterocloster hominis</name>
    <name type="common">ex Hitch et al. 2024</name>
    <dbReference type="NCBI Taxonomy" id="1917870"/>
    <lineage>
        <taxon>Bacteria</taxon>
        <taxon>Bacillati</taxon>
        <taxon>Bacillota</taxon>
        <taxon>Clostridia</taxon>
        <taxon>Lachnospirales</taxon>
        <taxon>Lachnospiraceae</taxon>
        <taxon>Enterocloster</taxon>
    </lineage>
</organism>
<protein>
    <submittedName>
        <fullName evidence="2">Uncharacterized protein</fullName>
    </submittedName>
</protein>
<reference evidence="2 3" key="1">
    <citation type="submission" date="2024-03" db="EMBL/GenBank/DDBJ databases">
        <title>Human intestinal bacterial collection.</title>
        <authorList>
            <person name="Pauvert C."/>
            <person name="Hitch T.C.A."/>
            <person name="Clavel T."/>
        </authorList>
    </citation>
    <scope>NUCLEOTIDE SEQUENCE [LARGE SCALE GENOMIC DNA]</scope>
    <source>
        <strain evidence="2 3">CLA-SR-H021</strain>
    </source>
</reference>
<accession>A0ABV1D5V8</accession>
<evidence type="ECO:0000313" key="3">
    <source>
        <dbReference type="Proteomes" id="UP001454086"/>
    </source>
</evidence>
<feature type="transmembrane region" description="Helical" evidence="1">
    <location>
        <begin position="39"/>
        <end position="58"/>
    </location>
</feature>
<dbReference type="RefSeq" id="WP_008721000.1">
    <property type="nucleotide sequence ID" value="NZ_JBBMFM010000042.1"/>
</dbReference>
<dbReference type="EMBL" id="JBBMFM010000042">
    <property type="protein sequence ID" value="MEQ2425795.1"/>
    <property type="molecule type" value="Genomic_DNA"/>
</dbReference>
<gene>
    <name evidence="2" type="ORF">WMQ36_12475</name>
</gene>
<name>A0ABV1D5V8_9FIRM</name>
<feature type="transmembrane region" description="Helical" evidence="1">
    <location>
        <begin position="78"/>
        <end position="101"/>
    </location>
</feature>
<dbReference type="Proteomes" id="UP001454086">
    <property type="component" value="Unassembled WGS sequence"/>
</dbReference>
<keyword evidence="3" id="KW-1185">Reference proteome</keyword>
<proteinExistence type="predicted"/>